<dbReference type="Proteomes" id="UP000004030">
    <property type="component" value="Unassembled WGS sequence"/>
</dbReference>
<evidence type="ECO:0000256" key="1">
    <source>
        <dbReference type="SAM" id="MobiDB-lite"/>
    </source>
</evidence>
<dbReference type="AlphaFoldDB" id="G6E904"/>
<sequence length="37" mass="4018">MIGLGLHGLHAIRQAAGRKAIRTEDHRTQLSRATAPL</sequence>
<evidence type="ECO:0000313" key="3">
    <source>
        <dbReference type="Proteomes" id="UP000004030"/>
    </source>
</evidence>
<feature type="region of interest" description="Disordered" evidence="1">
    <location>
        <begin position="16"/>
        <end position="37"/>
    </location>
</feature>
<accession>G6E904</accession>
<dbReference type="PATRIC" id="fig|1088721.3.peg.816"/>
<name>G6E904_9SPHN</name>
<proteinExistence type="predicted"/>
<evidence type="ECO:0000313" key="2">
    <source>
        <dbReference type="EMBL" id="EHJ62228.1"/>
    </source>
</evidence>
<protein>
    <submittedName>
        <fullName evidence="2">Uncharacterized protein</fullName>
    </submittedName>
</protein>
<dbReference type="EMBL" id="AGFM01000009">
    <property type="protein sequence ID" value="EHJ62228.1"/>
    <property type="molecule type" value="Genomic_DNA"/>
</dbReference>
<comment type="caution">
    <text evidence="2">The sequence shown here is derived from an EMBL/GenBank/DDBJ whole genome shotgun (WGS) entry which is preliminary data.</text>
</comment>
<organism evidence="2 3">
    <name type="scientific">Novosphingobium pentaromativorans US6-1</name>
    <dbReference type="NCBI Taxonomy" id="1088721"/>
    <lineage>
        <taxon>Bacteria</taxon>
        <taxon>Pseudomonadati</taxon>
        <taxon>Pseudomonadota</taxon>
        <taxon>Alphaproteobacteria</taxon>
        <taxon>Sphingomonadales</taxon>
        <taxon>Sphingomonadaceae</taxon>
        <taxon>Novosphingobium</taxon>
    </lineage>
</organism>
<reference evidence="2 3" key="1">
    <citation type="journal article" date="2012" name="J. Bacteriol.">
        <title>Genome sequence of benzo(a)pyrene-degrading bacterium Novosphingobium pentaromativorans US6-1.</title>
        <authorList>
            <person name="Luo Y.R."/>
            <person name="Kang S.G."/>
            <person name="Kim S.J."/>
            <person name="Kim M.R."/>
            <person name="Li N."/>
            <person name="Lee J.H."/>
            <person name="Kwon K.K."/>
        </authorList>
    </citation>
    <scope>NUCLEOTIDE SEQUENCE [LARGE SCALE GENOMIC DNA]</scope>
    <source>
        <strain evidence="2 3">US6-1</strain>
    </source>
</reference>
<gene>
    <name evidence="2" type="ORF">NSU_0825</name>
</gene>
<keyword evidence="3" id="KW-1185">Reference proteome</keyword>